<dbReference type="AlphaFoldDB" id="A0AAD5FYC4"/>
<evidence type="ECO:0000313" key="2">
    <source>
        <dbReference type="EMBL" id="KAI5957849.1"/>
    </source>
</evidence>
<accession>A0AAD5FYC4</accession>
<dbReference type="GeneID" id="76151175"/>
<sequence length="542" mass="62750">MDEAPRLRLHIVLQSNERNLQNERSLFEINAATTMKELKQAIIQRLDERQVTRTFYEQVVLSFRERALSNDLNTDESSVPDALELTVDEIQQMNNVIPITLQLKAAFNGILSREFWHDITADDRFEFPPITDQEAQSLQNEDTVAPDMAVVEPMKIVAGDGCVWHLTGRTYESISDGHGATKLVDQDDLSQKMFELSSSSNLNEKVALNTSQCIIVDKDGQQPYILLSPAGIAKVDSVFKSQKVKVVLHNSANVAPSQENEREIHPAQDDDVLQRVVATGGRFLSLAAKIALALFVLGYRPNKHIQENWIKYVIAVLVLFNIYVLFFTGENRVQRLLEPDAELARQPPATQNFIQGVRTLARTRQILAEFVNRVQNELVGIVVSRTWDFEYIMSNEPNWYLVIASNFEDLWKDALIYILSISPVFQMRLYEELHKRKRMELKMFQDKVRRFYDLVLSLVHEYNKKHTSPSFNLPEKMELESVFETLETMSEEEEKYEILVNYYKVLKVTFDVFNKLYVKHLSLSDEHFELLNREFDRFVPFS</sequence>
<feature type="transmembrane region" description="Helical" evidence="1">
    <location>
        <begin position="309"/>
        <end position="329"/>
    </location>
</feature>
<evidence type="ECO:0000313" key="3">
    <source>
        <dbReference type="Proteomes" id="UP001204833"/>
    </source>
</evidence>
<keyword evidence="1" id="KW-0472">Membrane</keyword>
<dbReference type="EMBL" id="JAIHNG010000120">
    <property type="protein sequence ID" value="KAI5957849.1"/>
    <property type="molecule type" value="Genomic_DNA"/>
</dbReference>
<protein>
    <submittedName>
        <fullName evidence="2">Uncharacterized protein</fullName>
    </submittedName>
</protein>
<keyword evidence="1" id="KW-1133">Transmembrane helix</keyword>
<reference evidence="2 3" key="1">
    <citation type="journal article" date="2022" name="DNA Res.">
        <title>Genome analysis of five recently described species of the CUG-Ser clade uncovers Candida theae as a new hybrid lineage with pathogenic potential in the Candida parapsilosis species complex.</title>
        <authorList>
            <person name="Mixao V."/>
            <person name="Del Olmo V."/>
            <person name="Hegedusova E."/>
            <person name="Saus E."/>
            <person name="Pryszcz L."/>
            <person name="Cillingova A."/>
            <person name="Nosek J."/>
            <person name="Gabaldon T."/>
        </authorList>
    </citation>
    <scope>NUCLEOTIDE SEQUENCE [LARGE SCALE GENOMIC DNA]</scope>
    <source>
        <strain evidence="2 3">CBS 12239</strain>
    </source>
</reference>
<comment type="caution">
    <text evidence="2">The sequence shown here is derived from an EMBL/GenBank/DDBJ whole genome shotgun (WGS) entry which is preliminary data.</text>
</comment>
<keyword evidence="3" id="KW-1185">Reference proteome</keyword>
<dbReference type="Proteomes" id="UP001204833">
    <property type="component" value="Unassembled WGS sequence"/>
</dbReference>
<evidence type="ECO:0000256" key="1">
    <source>
        <dbReference type="SAM" id="Phobius"/>
    </source>
</evidence>
<organism evidence="2 3">
    <name type="scientific">Candida theae</name>
    <dbReference type="NCBI Taxonomy" id="1198502"/>
    <lineage>
        <taxon>Eukaryota</taxon>
        <taxon>Fungi</taxon>
        <taxon>Dikarya</taxon>
        <taxon>Ascomycota</taxon>
        <taxon>Saccharomycotina</taxon>
        <taxon>Pichiomycetes</taxon>
        <taxon>Debaryomycetaceae</taxon>
        <taxon>Candida/Lodderomyces clade</taxon>
        <taxon>Candida</taxon>
    </lineage>
</organism>
<gene>
    <name evidence="2" type="ORF">KGF57_003116</name>
</gene>
<name>A0AAD5FYC4_9ASCO</name>
<keyword evidence="1" id="KW-0812">Transmembrane</keyword>
<dbReference type="RefSeq" id="XP_051608552.1">
    <property type="nucleotide sequence ID" value="XM_051752502.1"/>
</dbReference>
<proteinExistence type="predicted"/>
<feature type="transmembrane region" description="Helical" evidence="1">
    <location>
        <begin position="276"/>
        <end position="297"/>
    </location>
</feature>